<dbReference type="AlphaFoldDB" id="A0A834MBY5"/>
<feature type="region of interest" description="Disordered" evidence="1">
    <location>
        <begin position="45"/>
        <end position="88"/>
    </location>
</feature>
<reference evidence="2" key="1">
    <citation type="submission" date="2020-08" db="EMBL/GenBank/DDBJ databases">
        <title>Genome sequencing and assembly of the red palm weevil Rhynchophorus ferrugineus.</title>
        <authorList>
            <person name="Dias G.B."/>
            <person name="Bergman C.M."/>
            <person name="Manee M."/>
        </authorList>
    </citation>
    <scope>NUCLEOTIDE SEQUENCE</scope>
    <source>
        <strain evidence="2">AA-2017</strain>
        <tissue evidence="2">Whole larva</tissue>
    </source>
</reference>
<sequence length="177" mass="19109">MWCFQVSQGSNVTHRNLNCPQGWEYCSSKPLRTLERRCGTRLSVEVSLPKPPNRPKPSGPISSIDRRTVGVATTHRSRPGASTPAKVRGGLDMTAKVSVSAGGPIRGKRSKLVPQIAGGYGGPETGTDVTRRRVSVGWRTAGSDADRNRGLLNLICRTARPANFDTDPTLDRGRSSE</sequence>
<protein>
    <submittedName>
        <fullName evidence="2">Uncharacterized protein</fullName>
    </submittedName>
</protein>
<keyword evidence="3" id="KW-1185">Reference proteome</keyword>
<feature type="compositionally biased region" description="Pro residues" evidence="1">
    <location>
        <begin position="49"/>
        <end position="58"/>
    </location>
</feature>
<accession>A0A834MBY5</accession>
<gene>
    <name evidence="2" type="ORF">GWI33_012992</name>
</gene>
<name>A0A834MBY5_RHYFE</name>
<proteinExistence type="predicted"/>
<dbReference type="EMBL" id="JAACXV010012901">
    <property type="protein sequence ID" value="KAF7274335.1"/>
    <property type="molecule type" value="Genomic_DNA"/>
</dbReference>
<evidence type="ECO:0000313" key="3">
    <source>
        <dbReference type="Proteomes" id="UP000625711"/>
    </source>
</evidence>
<evidence type="ECO:0000256" key="1">
    <source>
        <dbReference type="SAM" id="MobiDB-lite"/>
    </source>
</evidence>
<dbReference type="Proteomes" id="UP000625711">
    <property type="component" value="Unassembled WGS sequence"/>
</dbReference>
<organism evidence="2 3">
    <name type="scientific">Rhynchophorus ferrugineus</name>
    <name type="common">Red palm weevil</name>
    <name type="synonym">Curculio ferrugineus</name>
    <dbReference type="NCBI Taxonomy" id="354439"/>
    <lineage>
        <taxon>Eukaryota</taxon>
        <taxon>Metazoa</taxon>
        <taxon>Ecdysozoa</taxon>
        <taxon>Arthropoda</taxon>
        <taxon>Hexapoda</taxon>
        <taxon>Insecta</taxon>
        <taxon>Pterygota</taxon>
        <taxon>Neoptera</taxon>
        <taxon>Endopterygota</taxon>
        <taxon>Coleoptera</taxon>
        <taxon>Polyphaga</taxon>
        <taxon>Cucujiformia</taxon>
        <taxon>Curculionidae</taxon>
        <taxon>Dryophthorinae</taxon>
        <taxon>Rhynchophorus</taxon>
    </lineage>
</organism>
<comment type="caution">
    <text evidence="2">The sequence shown here is derived from an EMBL/GenBank/DDBJ whole genome shotgun (WGS) entry which is preliminary data.</text>
</comment>
<evidence type="ECO:0000313" key="2">
    <source>
        <dbReference type="EMBL" id="KAF7274335.1"/>
    </source>
</evidence>